<keyword evidence="4" id="KW-0675">Receptor</keyword>
<dbReference type="AlphaFoldDB" id="W5MG17"/>
<dbReference type="SUPFAM" id="SSF48726">
    <property type="entry name" value="Immunoglobulin"/>
    <property type="match status" value="2"/>
</dbReference>
<dbReference type="PANTHER" id="PTHR19343">
    <property type="entry name" value="T CELL RECEPTOR ALPHA VARIABLE 1-2"/>
    <property type="match status" value="1"/>
</dbReference>
<reference evidence="9" key="1">
    <citation type="submission" date="2011-12" db="EMBL/GenBank/DDBJ databases">
        <title>The Draft Genome of Lepisosteus oculatus.</title>
        <authorList>
            <consortium name="The Broad Institute Genome Assembly &amp; Analysis Group"/>
            <consortium name="Computational R&amp;D Group"/>
            <consortium name="and Sequencing Platform"/>
            <person name="Di Palma F."/>
            <person name="Alfoldi J."/>
            <person name="Johnson J."/>
            <person name="Berlin A."/>
            <person name="Gnerre S."/>
            <person name="Jaffe D."/>
            <person name="MacCallum I."/>
            <person name="Young S."/>
            <person name="Walker B.J."/>
            <person name="Lander E.S."/>
            <person name="Lindblad-Toh K."/>
        </authorList>
    </citation>
    <scope>NUCLEOTIDE SEQUENCE [LARGE SCALE GENOMIC DNA]</scope>
</reference>
<keyword evidence="6" id="KW-1279">T cell receptor</keyword>
<protein>
    <recommendedName>
        <fullName evidence="7">Ig-like domain-containing protein</fullName>
    </recommendedName>
</protein>
<evidence type="ECO:0000313" key="8">
    <source>
        <dbReference type="Ensembl" id="ENSLOCP00000007326.1"/>
    </source>
</evidence>
<dbReference type="EMBL" id="AHAT01019593">
    <property type="status" value="NOT_ANNOTATED_CDS"/>
    <property type="molecule type" value="Genomic_DNA"/>
</dbReference>
<name>W5MG17_LEPOC</name>
<dbReference type="InterPro" id="IPR007110">
    <property type="entry name" value="Ig-like_dom"/>
</dbReference>
<evidence type="ECO:0000256" key="6">
    <source>
        <dbReference type="ARBA" id="ARBA00043266"/>
    </source>
</evidence>
<feature type="domain" description="Ig-like" evidence="7">
    <location>
        <begin position="2"/>
        <end position="92"/>
    </location>
</feature>
<sequence length="240" mass="27547">QTQMSQRPASLTVTEGGTATLHCNYTANNFYSLQWYRQKPNASPEKVLILTTDKIEEDKQFRGSLDTGKRIGVLNVSSSQAEDSATYYCAVQAQCVNPFYHIKSYTVCLSASTKYVSSIVQVKTQSWYNEVFPWRDIKTSVETQETRIYCNYSLTNKAYTEYLFWYQQRPGRNPRYILHRYKSGSKTEGVKSEDFDSRFTGHLNLTAKFTYLSISSTQLSDSALYYCALSTTVRLIKVQL</sequence>
<dbReference type="GO" id="GO:0042101">
    <property type="term" value="C:T cell receptor complex"/>
    <property type="evidence" value="ECO:0007669"/>
    <property type="project" value="UniProtKB-KW"/>
</dbReference>
<accession>W5MG17</accession>
<dbReference type="GO" id="GO:0002250">
    <property type="term" value="P:adaptive immune response"/>
    <property type="evidence" value="ECO:0007669"/>
    <property type="project" value="UniProtKB-KW"/>
</dbReference>
<dbReference type="InterPro" id="IPR013783">
    <property type="entry name" value="Ig-like_fold"/>
</dbReference>
<dbReference type="SMART" id="SM00406">
    <property type="entry name" value="IGv"/>
    <property type="match status" value="2"/>
</dbReference>
<dbReference type="EMBL" id="AHAT01019594">
    <property type="status" value="NOT_ANNOTATED_CDS"/>
    <property type="molecule type" value="Genomic_DNA"/>
</dbReference>
<dbReference type="InterPro" id="IPR003599">
    <property type="entry name" value="Ig_sub"/>
</dbReference>
<dbReference type="InterPro" id="IPR051006">
    <property type="entry name" value="TCR_variable_domain"/>
</dbReference>
<evidence type="ECO:0000313" key="9">
    <source>
        <dbReference type="Proteomes" id="UP000018468"/>
    </source>
</evidence>
<keyword evidence="3" id="KW-1064">Adaptive immunity</keyword>
<dbReference type="PANTHER" id="PTHR19343:SF13">
    <property type="entry name" value="T CELL RECEPTOR ALPHA VARIABLE 21"/>
    <property type="match status" value="1"/>
</dbReference>
<reference evidence="8" key="2">
    <citation type="submission" date="2025-08" db="UniProtKB">
        <authorList>
            <consortium name="Ensembl"/>
        </authorList>
    </citation>
    <scope>IDENTIFICATION</scope>
</reference>
<evidence type="ECO:0000256" key="4">
    <source>
        <dbReference type="ARBA" id="ARBA00023170"/>
    </source>
</evidence>
<dbReference type="Bgee" id="ENSLOCG00000006056">
    <property type="expression patterns" value="Expressed in pharyngeal gill and 6 other cell types or tissues"/>
</dbReference>
<evidence type="ECO:0000259" key="7">
    <source>
        <dbReference type="PROSITE" id="PS50835"/>
    </source>
</evidence>
<dbReference type="Ensembl" id="ENSLOCT00000007334.1">
    <property type="protein sequence ID" value="ENSLOCP00000007326.1"/>
    <property type="gene ID" value="ENSLOCG00000006056.1"/>
</dbReference>
<dbReference type="InterPro" id="IPR013106">
    <property type="entry name" value="Ig_V-set"/>
</dbReference>
<dbReference type="Proteomes" id="UP000018468">
    <property type="component" value="Linkage group LG24"/>
</dbReference>
<dbReference type="GeneTree" id="ENSGT00940000163224"/>
<dbReference type="Gene3D" id="2.60.40.10">
    <property type="entry name" value="Immunoglobulins"/>
    <property type="match status" value="2"/>
</dbReference>
<keyword evidence="5" id="KW-0393">Immunoglobulin domain</keyword>
<organism evidence="8 9">
    <name type="scientific">Lepisosteus oculatus</name>
    <name type="common">Spotted gar</name>
    <dbReference type="NCBI Taxonomy" id="7918"/>
    <lineage>
        <taxon>Eukaryota</taxon>
        <taxon>Metazoa</taxon>
        <taxon>Chordata</taxon>
        <taxon>Craniata</taxon>
        <taxon>Vertebrata</taxon>
        <taxon>Euteleostomi</taxon>
        <taxon>Actinopterygii</taxon>
        <taxon>Neopterygii</taxon>
        <taxon>Holostei</taxon>
        <taxon>Semionotiformes</taxon>
        <taxon>Lepisosteidae</taxon>
        <taxon>Lepisosteus</taxon>
    </lineage>
</organism>
<dbReference type="PROSITE" id="PS50835">
    <property type="entry name" value="IG_LIKE"/>
    <property type="match status" value="1"/>
</dbReference>
<dbReference type="Pfam" id="PF07686">
    <property type="entry name" value="V-set"/>
    <property type="match status" value="2"/>
</dbReference>
<keyword evidence="1" id="KW-0732">Signal</keyword>
<reference evidence="8" key="3">
    <citation type="submission" date="2025-09" db="UniProtKB">
        <authorList>
            <consortium name="Ensembl"/>
        </authorList>
    </citation>
    <scope>IDENTIFICATION</scope>
</reference>
<keyword evidence="2" id="KW-0391">Immunity</keyword>
<dbReference type="InterPro" id="IPR036179">
    <property type="entry name" value="Ig-like_dom_sf"/>
</dbReference>
<evidence type="ECO:0000256" key="3">
    <source>
        <dbReference type="ARBA" id="ARBA00023130"/>
    </source>
</evidence>
<evidence type="ECO:0000256" key="5">
    <source>
        <dbReference type="ARBA" id="ARBA00023319"/>
    </source>
</evidence>
<evidence type="ECO:0000256" key="2">
    <source>
        <dbReference type="ARBA" id="ARBA00022859"/>
    </source>
</evidence>
<proteinExistence type="predicted"/>
<evidence type="ECO:0000256" key="1">
    <source>
        <dbReference type="ARBA" id="ARBA00022729"/>
    </source>
</evidence>
<dbReference type="SMART" id="SM00409">
    <property type="entry name" value="IG"/>
    <property type="match status" value="2"/>
</dbReference>
<keyword evidence="9" id="KW-1185">Reference proteome</keyword>